<proteinExistence type="inferred from homology"/>
<dbReference type="PROSITE" id="PS51892">
    <property type="entry name" value="SUBTILASE"/>
    <property type="match status" value="1"/>
</dbReference>
<name>A0AAD9N9S3_9ANNE</name>
<accession>A0AAD9N9S3</accession>
<comment type="caution">
    <text evidence="5">Lacks conserved residue(s) required for the propagation of feature annotation.</text>
</comment>
<evidence type="ECO:0000313" key="8">
    <source>
        <dbReference type="Proteomes" id="UP001208570"/>
    </source>
</evidence>
<evidence type="ECO:0000256" key="4">
    <source>
        <dbReference type="ARBA" id="ARBA00022825"/>
    </source>
</evidence>
<dbReference type="EMBL" id="JAODUP010000103">
    <property type="protein sequence ID" value="KAK2162130.1"/>
    <property type="molecule type" value="Genomic_DNA"/>
</dbReference>
<dbReference type="InterPro" id="IPR050131">
    <property type="entry name" value="Peptidase_S8_subtilisin-like"/>
</dbReference>
<dbReference type="Gene3D" id="3.40.50.200">
    <property type="entry name" value="Peptidase S8/S53 domain"/>
    <property type="match status" value="1"/>
</dbReference>
<dbReference type="AlphaFoldDB" id="A0AAD9N9S3"/>
<dbReference type="InterPro" id="IPR036852">
    <property type="entry name" value="Peptidase_S8/S53_dom_sf"/>
</dbReference>
<sequence length="171" mass="17795">MEWVRLVAHQAGDRSVVSMSLGGTGSEESILNAVDALYDAGVVVVVAAGNSNMDACNYSPAQAINALTVGATDVGDKSASFTNWGSCVDIFGPGVDVLSCAPDNGTDVMSGTSMATPHVTGVVARYQGYQTNPPLPSNVISWIKSRATRDAISWTGLNHDQSPNLLLYANC</sequence>
<evidence type="ECO:0000313" key="7">
    <source>
        <dbReference type="EMBL" id="KAK2162130.1"/>
    </source>
</evidence>
<gene>
    <name evidence="7" type="ORF">LSH36_103g04031</name>
</gene>
<evidence type="ECO:0000256" key="5">
    <source>
        <dbReference type="PROSITE-ProRule" id="PRU01240"/>
    </source>
</evidence>
<comment type="caution">
    <text evidence="7">The sequence shown here is derived from an EMBL/GenBank/DDBJ whole genome shotgun (WGS) entry which is preliminary data.</text>
</comment>
<dbReference type="InterPro" id="IPR023828">
    <property type="entry name" value="Peptidase_S8_Ser-AS"/>
</dbReference>
<keyword evidence="3" id="KW-0378">Hydrolase</keyword>
<evidence type="ECO:0000259" key="6">
    <source>
        <dbReference type="Pfam" id="PF00082"/>
    </source>
</evidence>
<reference evidence="7" key="1">
    <citation type="journal article" date="2023" name="Mol. Biol. Evol.">
        <title>Third-Generation Sequencing Reveals the Adaptive Role of the Epigenome in Three Deep-Sea Polychaetes.</title>
        <authorList>
            <person name="Perez M."/>
            <person name="Aroh O."/>
            <person name="Sun Y."/>
            <person name="Lan Y."/>
            <person name="Juniper S.K."/>
            <person name="Young C.R."/>
            <person name="Angers B."/>
            <person name="Qian P.Y."/>
        </authorList>
    </citation>
    <scope>NUCLEOTIDE SEQUENCE</scope>
    <source>
        <strain evidence="7">P08H-3</strain>
    </source>
</reference>
<dbReference type="GO" id="GO:0005615">
    <property type="term" value="C:extracellular space"/>
    <property type="evidence" value="ECO:0007669"/>
    <property type="project" value="TreeGrafter"/>
</dbReference>
<keyword evidence="2" id="KW-0645">Protease</keyword>
<evidence type="ECO:0000256" key="1">
    <source>
        <dbReference type="ARBA" id="ARBA00011073"/>
    </source>
</evidence>
<dbReference type="PANTHER" id="PTHR43806:SF11">
    <property type="entry name" value="CEREVISIN-RELATED"/>
    <property type="match status" value="1"/>
</dbReference>
<evidence type="ECO:0000256" key="3">
    <source>
        <dbReference type="ARBA" id="ARBA00022801"/>
    </source>
</evidence>
<dbReference type="GO" id="GO:0006508">
    <property type="term" value="P:proteolysis"/>
    <property type="evidence" value="ECO:0007669"/>
    <property type="project" value="UniProtKB-KW"/>
</dbReference>
<protein>
    <recommendedName>
        <fullName evidence="6">Peptidase S8/S53 domain-containing protein</fullName>
    </recommendedName>
</protein>
<dbReference type="PROSITE" id="PS00138">
    <property type="entry name" value="SUBTILASE_SER"/>
    <property type="match status" value="1"/>
</dbReference>
<dbReference type="InterPro" id="IPR000209">
    <property type="entry name" value="Peptidase_S8/S53_dom"/>
</dbReference>
<comment type="similarity">
    <text evidence="1 5">Belongs to the peptidase S8 family.</text>
</comment>
<keyword evidence="8" id="KW-1185">Reference proteome</keyword>
<organism evidence="7 8">
    <name type="scientific">Paralvinella palmiformis</name>
    <dbReference type="NCBI Taxonomy" id="53620"/>
    <lineage>
        <taxon>Eukaryota</taxon>
        <taxon>Metazoa</taxon>
        <taxon>Spiralia</taxon>
        <taxon>Lophotrochozoa</taxon>
        <taxon>Annelida</taxon>
        <taxon>Polychaeta</taxon>
        <taxon>Sedentaria</taxon>
        <taxon>Canalipalpata</taxon>
        <taxon>Terebellida</taxon>
        <taxon>Terebelliformia</taxon>
        <taxon>Alvinellidae</taxon>
        <taxon>Paralvinella</taxon>
    </lineage>
</organism>
<feature type="domain" description="Peptidase S8/S53" evidence="6">
    <location>
        <begin position="12"/>
        <end position="132"/>
    </location>
</feature>
<keyword evidence="4" id="KW-0720">Serine protease</keyword>
<dbReference type="SUPFAM" id="SSF52743">
    <property type="entry name" value="Subtilisin-like"/>
    <property type="match status" value="1"/>
</dbReference>
<dbReference type="GO" id="GO:0004252">
    <property type="term" value="F:serine-type endopeptidase activity"/>
    <property type="evidence" value="ECO:0007669"/>
    <property type="project" value="InterPro"/>
</dbReference>
<dbReference type="Pfam" id="PF00082">
    <property type="entry name" value="Peptidase_S8"/>
    <property type="match status" value="1"/>
</dbReference>
<dbReference type="Proteomes" id="UP001208570">
    <property type="component" value="Unassembled WGS sequence"/>
</dbReference>
<dbReference type="PANTHER" id="PTHR43806">
    <property type="entry name" value="PEPTIDASE S8"/>
    <property type="match status" value="1"/>
</dbReference>
<evidence type="ECO:0000256" key="2">
    <source>
        <dbReference type="ARBA" id="ARBA00022670"/>
    </source>
</evidence>